<dbReference type="SUPFAM" id="SSF56112">
    <property type="entry name" value="Protein kinase-like (PK-like)"/>
    <property type="match status" value="1"/>
</dbReference>
<dbReference type="RefSeq" id="XP_036634175.1">
    <property type="nucleotide sequence ID" value="XM_036772702.1"/>
</dbReference>
<evidence type="ECO:0000313" key="2">
    <source>
        <dbReference type="EMBL" id="KAF7436276.1"/>
    </source>
</evidence>
<organism evidence="2 3">
    <name type="scientific">Pleurotus ostreatus</name>
    <name type="common">Oyster mushroom</name>
    <name type="synonym">White-rot fungus</name>
    <dbReference type="NCBI Taxonomy" id="5322"/>
    <lineage>
        <taxon>Eukaryota</taxon>
        <taxon>Fungi</taxon>
        <taxon>Dikarya</taxon>
        <taxon>Basidiomycota</taxon>
        <taxon>Agaricomycotina</taxon>
        <taxon>Agaricomycetes</taxon>
        <taxon>Agaricomycetidae</taxon>
        <taxon>Agaricales</taxon>
        <taxon>Pleurotineae</taxon>
        <taxon>Pleurotaceae</taxon>
        <taxon>Pleurotus</taxon>
    </lineage>
</organism>
<accession>A0A8H7A1W5</accession>
<dbReference type="AlphaFoldDB" id="A0A8H7A1W5"/>
<proteinExistence type="predicted"/>
<sequence>MHPTVPTVREAINQLRETSLKCLEHMVGLGVRTSTHMAFVLSQPSNLSILECNEGDINTSHHTRLQLARHLLCFVIFEQASKKNKNGANIDLNQLEEQLNNIRGRCYVDFKKDPKMRMLVLMAIEDKASPGMGSGEAVDLDHPMIQGAVETPDVPEATQKAVRQVLLSTGELGLLTALKNGTWVYGLQKTGPNVMYKTTNLTPKGIDPFQQLEVILEAEVLCFLHAVQVQHPYSFPPGLQEVLDAFGVVRSALGDLSADDNILPNVCAQPSWKEGSCLFKAGLFLWMLLSVLILQIAGPSLLRTGRVCLYLWSSDHAVRTDHGVHRLYRWPRSDHCLQIPLLLKIGLELGSGAHGTVKRVAGTSIVVKIGRTDIIKREASVYSKARQYQGLPILQDFGVFDFESSAASMLVLEYANPIRDTPERWEVNAALQDIHIRLGFHHRDIDSANMLRGVADGKLKIIDFAKGANAADCDKHCILREEYL</sequence>
<dbReference type="InterPro" id="IPR011009">
    <property type="entry name" value="Kinase-like_dom_sf"/>
</dbReference>
<protein>
    <recommendedName>
        <fullName evidence="4">Protein kinase domain-containing protein</fullName>
    </recommendedName>
</protein>
<dbReference type="EMBL" id="JACETU010000002">
    <property type="protein sequence ID" value="KAF7436276.1"/>
    <property type="molecule type" value="Genomic_DNA"/>
</dbReference>
<evidence type="ECO:0000256" key="1">
    <source>
        <dbReference type="SAM" id="Coils"/>
    </source>
</evidence>
<gene>
    <name evidence="2" type="ORF">PC9H_003105</name>
</gene>
<dbReference type="Proteomes" id="UP000623687">
    <property type="component" value="Unassembled WGS sequence"/>
</dbReference>
<keyword evidence="3" id="KW-1185">Reference proteome</keyword>
<reference evidence="2" key="1">
    <citation type="submission" date="2019-07" db="EMBL/GenBank/DDBJ databases">
        <authorList>
            <person name="Palmer J.M."/>
        </authorList>
    </citation>
    <scope>NUCLEOTIDE SEQUENCE</scope>
    <source>
        <strain evidence="2">PC9</strain>
    </source>
</reference>
<name>A0A8H7A1W5_PLEOS</name>
<dbReference type="VEuPathDB" id="FungiDB:PC9H_003105"/>
<keyword evidence="1" id="KW-0175">Coiled coil</keyword>
<dbReference type="GeneID" id="59372923"/>
<feature type="coiled-coil region" evidence="1">
    <location>
        <begin position="78"/>
        <end position="105"/>
    </location>
</feature>
<evidence type="ECO:0008006" key="4">
    <source>
        <dbReference type="Google" id="ProtNLM"/>
    </source>
</evidence>
<evidence type="ECO:0000313" key="3">
    <source>
        <dbReference type="Proteomes" id="UP000623687"/>
    </source>
</evidence>
<comment type="caution">
    <text evidence="2">The sequence shown here is derived from an EMBL/GenBank/DDBJ whole genome shotgun (WGS) entry which is preliminary data.</text>
</comment>